<protein>
    <submittedName>
        <fullName evidence="1">Uncharacterized protein</fullName>
    </submittedName>
</protein>
<comment type="caution">
    <text evidence="1">The sequence shown here is derived from an EMBL/GenBank/DDBJ whole genome shotgun (WGS) entry which is preliminary data.</text>
</comment>
<dbReference type="Proteomes" id="UP001050975">
    <property type="component" value="Unassembled WGS sequence"/>
</dbReference>
<dbReference type="RefSeq" id="WP_226587494.1">
    <property type="nucleotide sequence ID" value="NZ_BLAY01000116.1"/>
</dbReference>
<evidence type="ECO:0000313" key="2">
    <source>
        <dbReference type="Proteomes" id="UP001050975"/>
    </source>
</evidence>
<organism evidence="1 2">
    <name type="scientific">Microseira wollei NIES-4236</name>
    <dbReference type="NCBI Taxonomy" id="2530354"/>
    <lineage>
        <taxon>Bacteria</taxon>
        <taxon>Bacillati</taxon>
        <taxon>Cyanobacteriota</taxon>
        <taxon>Cyanophyceae</taxon>
        <taxon>Oscillatoriophycideae</taxon>
        <taxon>Aerosakkonematales</taxon>
        <taxon>Aerosakkonemataceae</taxon>
        <taxon>Microseira</taxon>
    </lineage>
</organism>
<dbReference type="Gene3D" id="2.60.120.430">
    <property type="entry name" value="Galactose-binding lectin"/>
    <property type="match status" value="3"/>
</dbReference>
<reference evidence="1" key="1">
    <citation type="submission" date="2019-10" db="EMBL/GenBank/DDBJ databases">
        <title>Draft genome sequece of Microseira wollei NIES-4236.</title>
        <authorList>
            <person name="Yamaguchi H."/>
            <person name="Suzuki S."/>
            <person name="Kawachi M."/>
        </authorList>
    </citation>
    <scope>NUCLEOTIDE SEQUENCE</scope>
    <source>
        <strain evidence="1">NIES-4236</strain>
    </source>
</reference>
<name>A0AAV3WKS3_9CYAN</name>
<dbReference type="AlphaFoldDB" id="A0AAV3WKS3"/>
<accession>A0AAV3WKS3</accession>
<sequence>METQQYTLEIDSVKNCSTDGALKTTDIKLKEGQLLIVNVDPEQRWTPRKNEPQLWVNANGISAAETKKIHGLYKEATIVDWNYEYEFALGSLIGTLDGGKTYFPVGTHLEMTILRDGDLSFFFWGGDANTNSGSITATVEVRESSSYAITDTTGIYDDEEAKYFDINARVHSSTGGTPLNTGVELEPGDLLIVNVNPKDLWNPNWMDRNSDINANGVNIKGKGNWPYGYIAKQNFSFRLGSLIGTLDGGKTYFAVGTHLEMTVLSKGTLSFVFWDINWENNRGFVRTFVKVVTKEAVTPPPETKGQFEVPTNSDTGVEFTNTQTKEVSYTFTPSGTWKPKGDIPDCTASGLKGFPPEIQAALKESLKEFQQYLKYPNNTEFALLAVNKTTGVVTEVGTATTIVLKPGETLVFLVNDYKPNYGDNIGTLTVNWSALN</sequence>
<dbReference type="EMBL" id="BLAY01000116">
    <property type="protein sequence ID" value="GET41274.1"/>
    <property type="molecule type" value="Genomic_DNA"/>
</dbReference>
<evidence type="ECO:0000313" key="1">
    <source>
        <dbReference type="EMBL" id="GET41274.1"/>
    </source>
</evidence>
<gene>
    <name evidence="1" type="ORF">MiSe_60860</name>
</gene>
<proteinExistence type="predicted"/>
<keyword evidence="2" id="KW-1185">Reference proteome</keyword>